<comment type="subcellular location">
    <subcellularLocation>
        <location evidence="1">Nucleus</location>
    </subcellularLocation>
</comment>
<comment type="similarity">
    <text evidence="2">Belongs to the NAF1 family.</text>
</comment>
<evidence type="ECO:0000256" key="11">
    <source>
        <dbReference type="ARBA" id="ARBA00076743"/>
    </source>
</evidence>
<feature type="compositionally biased region" description="Acidic residues" evidence="12">
    <location>
        <begin position="137"/>
        <end position="154"/>
    </location>
</feature>
<dbReference type="Pfam" id="PF04410">
    <property type="entry name" value="Gar1"/>
    <property type="match status" value="1"/>
</dbReference>
<evidence type="ECO:0000313" key="13">
    <source>
        <dbReference type="EMBL" id="CEP23677.1"/>
    </source>
</evidence>
<dbReference type="GO" id="GO:0000493">
    <property type="term" value="P:box H/ACA snoRNP assembly"/>
    <property type="evidence" value="ECO:0007669"/>
    <property type="project" value="InterPro"/>
</dbReference>
<dbReference type="InterPro" id="IPR040309">
    <property type="entry name" value="Naf1"/>
</dbReference>
<feature type="compositionally biased region" description="Polar residues" evidence="12">
    <location>
        <begin position="1"/>
        <end position="15"/>
    </location>
</feature>
<feature type="compositionally biased region" description="Acidic residues" evidence="12">
    <location>
        <begin position="304"/>
        <end position="321"/>
    </location>
</feature>
<dbReference type="GO" id="GO:0006364">
    <property type="term" value="P:rRNA processing"/>
    <property type="evidence" value="ECO:0007669"/>
    <property type="project" value="UniProtKB-KW"/>
</dbReference>
<feature type="region of interest" description="Disordered" evidence="12">
    <location>
        <begin position="300"/>
        <end position="467"/>
    </location>
</feature>
<gene>
    <name evidence="13" type="primary">NAF1</name>
    <name evidence="13" type="ORF">BN1211_4322</name>
</gene>
<sequence>MSGNMDGSDAVTSVTAELINEGELSENNVPVDVVCDEHQEPIEQKDEDTEVPSITGCVTETECAKDDLVVEHINPAVEDTAEVQVSSNKSSTEQTGDDDFLGQLLEQAGTKGSALEGGPSGQDGTDSSGGSSSESDSNSEDDSSEEEGSDDENGETVPAEAGDVEEEEQSDEPIKSKNEITDEPAEQLPEGFVIDSDEPIQQIGEIVGFVEKSIIIKSKTSGEFRFLREGSVLCFEDRTPLGYLFEIFGPVSKPMYRVKFNNEAQALQFKDKKKEPVYYVVPKSQFEYTDSIKAIRGTDASNWNDEELPEEEQEFSDDEKEMESKKAKKKKRTKNSKETQSDQVQDSKRKKESNWNPSQIGGSQTLSEQRYHPQKPAFNMGYKSRSEREKGNTQSQVYQTPPVVTAYGTPSSFQPPPAMVHPTAPQMPMFPPFIGAANDTSTDAAVPTIPANVTIPNDATDDAEWSE</sequence>
<protein>
    <recommendedName>
        <fullName evidence="3">H/ACA ribonucleoprotein complex non-core subunit NAF1</fullName>
    </recommendedName>
    <alternativeName>
        <fullName evidence="11">Nuclear assembly factor 1</fullName>
    </alternativeName>
</protein>
<evidence type="ECO:0000256" key="8">
    <source>
        <dbReference type="ARBA" id="ARBA00023242"/>
    </source>
</evidence>
<feature type="region of interest" description="Disordered" evidence="12">
    <location>
        <begin position="1"/>
        <end position="30"/>
    </location>
</feature>
<dbReference type="FunFam" id="2.40.10.230:FF:000002">
    <property type="entry name" value="H/ACA ribonucleoprotein complex non-core subunit NAF1"/>
    <property type="match status" value="1"/>
</dbReference>
<evidence type="ECO:0000256" key="4">
    <source>
        <dbReference type="ARBA" id="ARBA00022517"/>
    </source>
</evidence>
<dbReference type="GO" id="GO:0003723">
    <property type="term" value="F:RNA binding"/>
    <property type="evidence" value="ECO:0007669"/>
    <property type="project" value="UniProtKB-KW"/>
</dbReference>
<dbReference type="InterPro" id="IPR007504">
    <property type="entry name" value="H/ACA_rnp_Gar1/Naf1"/>
</dbReference>
<dbReference type="Proteomes" id="UP000038830">
    <property type="component" value="Unassembled WGS sequence"/>
</dbReference>
<dbReference type="InterPro" id="IPR009000">
    <property type="entry name" value="Transl_B-barrel_sf"/>
</dbReference>
<feature type="compositionally biased region" description="Basic and acidic residues" evidence="12">
    <location>
        <begin position="335"/>
        <end position="353"/>
    </location>
</feature>
<proteinExistence type="inferred from homology"/>
<evidence type="ECO:0000256" key="9">
    <source>
        <dbReference type="ARBA" id="ARBA00054735"/>
    </source>
</evidence>
<evidence type="ECO:0000256" key="6">
    <source>
        <dbReference type="ARBA" id="ARBA00022553"/>
    </source>
</evidence>
<accession>A0A0H5C6Z4</accession>
<dbReference type="GO" id="GO:0005634">
    <property type="term" value="C:nucleus"/>
    <property type="evidence" value="ECO:0007669"/>
    <property type="project" value="UniProtKB-SubCell"/>
</dbReference>
<dbReference type="AlphaFoldDB" id="A0A0H5C6Z4"/>
<keyword evidence="5" id="KW-0698">rRNA processing</keyword>
<dbReference type="SUPFAM" id="SSF50447">
    <property type="entry name" value="Translation proteins"/>
    <property type="match status" value="1"/>
</dbReference>
<keyword evidence="8" id="KW-0539">Nucleus</keyword>
<comment type="function">
    <text evidence="9">RNA-binding protein required for the maturation of box H/ACA snoRNPs complex and ribosome biogenesis. During assembly of the H/ACA snoRNPs complex, it associates with the complex and disappears during maturation of the complex and is replaced by GAR1 to yield mature H/ACA snoRNPs complex. Acts as a competitive binder for CBF5 probably required to prevent non-cognate RNAs from being loaded during transport of the particle by inducing a non-productive conformation of CBF5.</text>
</comment>
<keyword evidence="4" id="KW-0690">Ribosome biogenesis</keyword>
<dbReference type="PANTHER" id="PTHR31633:SF1">
    <property type="entry name" value="H_ACA RIBONUCLEOPROTEIN COMPLEX NON-CORE SUBUNIT NAF1"/>
    <property type="match status" value="1"/>
</dbReference>
<dbReference type="InterPro" id="IPR038664">
    <property type="entry name" value="Gar1/Naf1_Cbf5-bd_sf"/>
</dbReference>
<name>A0A0H5C6Z4_CYBJN</name>
<dbReference type="Gene3D" id="2.40.10.230">
    <property type="entry name" value="Probable tRNA pseudouridine synthase domain"/>
    <property type="match status" value="1"/>
</dbReference>
<evidence type="ECO:0000256" key="1">
    <source>
        <dbReference type="ARBA" id="ARBA00004123"/>
    </source>
</evidence>
<evidence type="ECO:0000313" key="14">
    <source>
        <dbReference type="Proteomes" id="UP000038830"/>
    </source>
</evidence>
<keyword evidence="6" id="KW-0597">Phosphoprotein</keyword>
<feature type="compositionally biased region" description="Polar residues" evidence="12">
    <location>
        <begin position="83"/>
        <end position="94"/>
    </location>
</feature>
<evidence type="ECO:0000256" key="10">
    <source>
        <dbReference type="ARBA" id="ARBA00065983"/>
    </source>
</evidence>
<evidence type="ECO:0000256" key="2">
    <source>
        <dbReference type="ARBA" id="ARBA00009801"/>
    </source>
</evidence>
<evidence type="ECO:0000256" key="3">
    <source>
        <dbReference type="ARBA" id="ARBA00021438"/>
    </source>
</evidence>
<dbReference type="EMBL" id="CDQK01000005">
    <property type="protein sequence ID" value="CEP23677.1"/>
    <property type="molecule type" value="Genomic_DNA"/>
</dbReference>
<evidence type="ECO:0000256" key="12">
    <source>
        <dbReference type="SAM" id="MobiDB-lite"/>
    </source>
</evidence>
<dbReference type="GO" id="GO:0001522">
    <property type="term" value="P:pseudouridine synthesis"/>
    <property type="evidence" value="ECO:0007669"/>
    <property type="project" value="InterPro"/>
</dbReference>
<feature type="region of interest" description="Disordered" evidence="12">
    <location>
        <begin position="76"/>
        <end position="185"/>
    </location>
</feature>
<evidence type="ECO:0000256" key="7">
    <source>
        <dbReference type="ARBA" id="ARBA00022884"/>
    </source>
</evidence>
<comment type="subunit">
    <text evidence="10">During assembly of the complex, component of the small nucleolar ribonucleoprotein particles containing H/ACA-type snoRNAs (H/ACA snoRNPs) which contains CBF5, NAF1, NHP2 and NOP10 proteins. Interacts with SHQ1. Interacts directly with CBF5. Interacts with hyperphosphorylated C-terminal domain (CTD) of RNA polymerase II large subunit (RPB1).</text>
</comment>
<feature type="compositionally biased region" description="Polar residues" evidence="12">
    <location>
        <begin position="354"/>
        <end position="368"/>
    </location>
</feature>
<reference evidence="14" key="1">
    <citation type="journal article" date="2015" name="J. Biotechnol.">
        <title>The structure of the Cyberlindnera jadinii genome and its relation to Candida utilis analyzed by the occurrence of single nucleotide polymorphisms.</title>
        <authorList>
            <person name="Rupp O."/>
            <person name="Brinkrolf K."/>
            <person name="Buerth C."/>
            <person name="Kunigo M."/>
            <person name="Schneider J."/>
            <person name="Jaenicke S."/>
            <person name="Goesmann A."/>
            <person name="Puehler A."/>
            <person name="Jaeger K.-E."/>
            <person name="Ernst J.F."/>
        </authorList>
    </citation>
    <scope>NUCLEOTIDE SEQUENCE [LARGE SCALE GENOMIC DNA]</scope>
    <source>
        <strain evidence="14">ATCC 18201 / CBS 1600 / BCRC 20928 / JCM 3617 / NBRC 0987 / NRRL Y-1542</strain>
    </source>
</reference>
<dbReference type="PANTHER" id="PTHR31633">
    <property type="entry name" value="H/ACA RIBONUCLEOPROTEIN COMPLEX NON-CORE SUBUNIT NAF1"/>
    <property type="match status" value="1"/>
</dbReference>
<evidence type="ECO:0000256" key="5">
    <source>
        <dbReference type="ARBA" id="ARBA00022552"/>
    </source>
</evidence>
<keyword evidence="7" id="KW-0694">RNA-binding</keyword>
<feature type="compositionally biased region" description="Acidic residues" evidence="12">
    <location>
        <begin position="162"/>
        <end position="171"/>
    </location>
</feature>
<organism evidence="13 14">
    <name type="scientific">Cyberlindnera jadinii (strain ATCC 18201 / CBS 1600 / BCRC 20928 / JCM 3617 / NBRC 0987 / NRRL Y-1542)</name>
    <name type="common">Torula yeast</name>
    <name type="synonym">Candida utilis</name>
    <dbReference type="NCBI Taxonomy" id="983966"/>
    <lineage>
        <taxon>Eukaryota</taxon>
        <taxon>Fungi</taxon>
        <taxon>Dikarya</taxon>
        <taxon>Ascomycota</taxon>
        <taxon>Saccharomycotina</taxon>
        <taxon>Saccharomycetes</taxon>
        <taxon>Phaffomycetales</taxon>
        <taxon>Phaffomycetaceae</taxon>
        <taxon>Cyberlindnera</taxon>
    </lineage>
</organism>
<feature type="compositionally biased region" description="Low complexity" evidence="12">
    <location>
        <begin position="122"/>
        <end position="136"/>
    </location>
</feature>
<dbReference type="GO" id="GO:0005732">
    <property type="term" value="C:sno(s)RNA-containing ribonucleoprotein complex"/>
    <property type="evidence" value="ECO:0007669"/>
    <property type="project" value="InterPro"/>
</dbReference>